<evidence type="ECO:0000313" key="4">
    <source>
        <dbReference type="Proteomes" id="UP000051645"/>
    </source>
</evidence>
<name>A0A0R2FWJ2_9LACO</name>
<evidence type="ECO:0000313" key="2">
    <source>
        <dbReference type="EMBL" id="KRN28861.1"/>
    </source>
</evidence>
<keyword evidence="1" id="KW-0812">Transmembrane</keyword>
<comment type="caution">
    <text evidence="3">The sequence shown here is derived from an EMBL/GenBank/DDBJ whole genome shotgun (WGS) entry which is preliminary data.</text>
</comment>
<organism evidence="3 4">
    <name type="scientific">Lactobacillus selangorensis</name>
    <dbReference type="NCBI Taxonomy" id="81857"/>
    <lineage>
        <taxon>Bacteria</taxon>
        <taxon>Bacillati</taxon>
        <taxon>Bacillota</taxon>
        <taxon>Bacilli</taxon>
        <taxon>Lactobacillales</taxon>
        <taxon>Lactobacillaceae</taxon>
        <taxon>Lactobacillus</taxon>
    </lineage>
</organism>
<gene>
    <name evidence="2" type="ORF">IV38_GL001068</name>
    <name evidence="3" type="ORF">IV40_GL000785</name>
</gene>
<reference evidence="4 5" key="1">
    <citation type="journal article" date="2015" name="Genome Announc.">
        <title>Expanding the biotechnology potential of lactobacilli through comparative genomics of 213 strains and associated genera.</title>
        <authorList>
            <person name="Sun Z."/>
            <person name="Harris H.M."/>
            <person name="McCann A."/>
            <person name="Guo C."/>
            <person name="Argimon S."/>
            <person name="Zhang W."/>
            <person name="Yang X."/>
            <person name="Jeffery I.B."/>
            <person name="Cooney J.C."/>
            <person name="Kagawa T.F."/>
            <person name="Liu W."/>
            <person name="Song Y."/>
            <person name="Salvetti E."/>
            <person name="Wrobel A."/>
            <person name="Rasinkangas P."/>
            <person name="Parkhill J."/>
            <person name="Rea M.C."/>
            <person name="O'Sullivan O."/>
            <person name="Ritari J."/>
            <person name="Douillard F.P."/>
            <person name="Paul Ross R."/>
            <person name="Yang R."/>
            <person name="Briner A.E."/>
            <person name="Felis G.E."/>
            <person name="de Vos W.M."/>
            <person name="Barrangou R."/>
            <person name="Klaenhammer T.R."/>
            <person name="Caufield P.W."/>
            <person name="Cui Y."/>
            <person name="Zhang H."/>
            <person name="O'Toole P.W."/>
        </authorList>
    </citation>
    <scope>NUCLEOTIDE SEQUENCE [LARGE SCALE GENOMIC DNA]</scope>
    <source>
        <strain evidence="2 5">ATCC BAA-66</strain>
        <strain evidence="3 4">DSM 13344</strain>
    </source>
</reference>
<evidence type="ECO:0000256" key="1">
    <source>
        <dbReference type="SAM" id="Phobius"/>
    </source>
</evidence>
<dbReference type="PATRIC" id="fig|81857.3.peg.1074"/>
<dbReference type="Proteomes" id="UP000051645">
    <property type="component" value="Unassembled WGS sequence"/>
</dbReference>
<feature type="transmembrane region" description="Helical" evidence="1">
    <location>
        <begin position="51"/>
        <end position="77"/>
    </location>
</feature>
<keyword evidence="4" id="KW-1185">Reference proteome</keyword>
<dbReference type="AlphaFoldDB" id="A0A0R2FWJ2"/>
<evidence type="ECO:0000313" key="5">
    <source>
        <dbReference type="Proteomes" id="UP000051751"/>
    </source>
</evidence>
<dbReference type="EMBL" id="JQAZ01000002">
    <property type="protein sequence ID" value="KRN32729.1"/>
    <property type="molecule type" value="Genomic_DNA"/>
</dbReference>
<accession>A0A0R2FWJ2</accession>
<dbReference type="OrthoDB" id="2327355at2"/>
<keyword evidence="1" id="KW-1133">Transmembrane helix</keyword>
<keyword evidence="1" id="KW-0472">Membrane</keyword>
<dbReference type="EMBL" id="JQAT01000002">
    <property type="protein sequence ID" value="KRN28861.1"/>
    <property type="molecule type" value="Genomic_DNA"/>
</dbReference>
<evidence type="ECO:0000313" key="3">
    <source>
        <dbReference type="EMBL" id="KRN32729.1"/>
    </source>
</evidence>
<proteinExistence type="predicted"/>
<feature type="transmembrane region" description="Helical" evidence="1">
    <location>
        <begin position="166"/>
        <end position="183"/>
    </location>
</feature>
<dbReference type="STRING" id="81857.IV38_GL001068"/>
<feature type="transmembrane region" description="Helical" evidence="1">
    <location>
        <begin position="129"/>
        <end position="150"/>
    </location>
</feature>
<protein>
    <submittedName>
        <fullName evidence="3">Membrane protein</fullName>
    </submittedName>
</protein>
<dbReference type="Proteomes" id="UP000051751">
    <property type="component" value="Unassembled WGS sequence"/>
</dbReference>
<dbReference type="RefSeq" id="WP_057768980.1">
    <property type="nucleotide sequence ID" value="NZ_JQAT01000002.1"/>
</dbReference>
<feature type="transmembrane region" description="Helical" evidence="1">
    <location>
        <begin position="21"/>
        <end position="45"/>
    </location>
</feature>
<sequence length="218" mass="24412">MTNGKKGKQTLIAAGNWVWSLFTANVAWFLINFTMILTVILLSHLPIGIPFFAIGLILIGMLAVFTLPSLTAVFAAVDRWEIEGSGTLFTTVFKNWLLALKQWQNNLIFASLLGGIGLLMKIFQHNVLLNSFVITWGIILLMVIIANAYLKGSHQEQDLIQFMKSHLFRLLLSTLTFVVLILINGFLRLAFLMLICSISLSAVITFKLLKNKKLVKSE</sequence>
<feature type="transmembrane region" description="Helical" evidence="1">
    <location>
        <begin position="189"/>
        <end position="209"/>
    </location>
</feature>